<evidence type="ECO:0008006" key="4">
    <source>
        <dbReference type="Google" id="ProtNLM"/>
    </source>
</evidence>
<keyword evidence="1" id="KW-0732">Signal</keyword>
<name>A0A919AZG6_9ACTN</name>
<gene>
    <name evidence="2" type="ORF">GCM10018772_69780</name>
</gene>
<dbReference type="AlphaFoldDB" id="A0A919AZG6"/>
<keyword evidence="3" id="KW-1185">Reference proteome</keyword>
<feature type="signal peptide" evidence="1">
    <location>
        <begin position="1"/>
        <end position="21"/>
    </location>
</feature>
<sequence length="153" mass="16536">MGTALAGVACSAVLVATPAHAEQQYTVQSVATGRCLSGQADRTVRQGPCDANAKWMEVYRRSSTTPDMAGQMLVHVATGMCLDHNYDRTGIEPYLSPCSVDDYGQLIGMISKGGNRIRIGAADGEWRLTAWNTGSVSFELYQDSNDKQLWATI</sequence>
<evidence type="ECO:0000313" key="2">
    <source>
        <dbReference type="EMBL" id="GHF34178.1"/>
    </source>
</evidence>
<dbReference type="SUPFAM" id="SSF50370">
    <property type="entry name" value="Ricin B-like lectins"/>
    <property type="match status" value="1"/>
</dbReference>
<dbReference type="Proteomes" id="UP000630718">
    <property type="component" value="Unassembled WGS sequence"/>
</dbReference>
<comment type="caution">
    <text evidence="2">The sequence shown here is derived from an EMBL/GenBank/DDBJ whole genome shotgun (WGS) entry which is preliminary data.</text>
</comment>
<reference evidence="2" key="1">
    <citation type="journal article" date="2014" name="Int. J. Syst. Evol. Microbiol.">
        <title>Complete genome sequence of Corynebacterium casei LMG S-19264T (=DSM 44701T), isolated from a smear-ripened cheese.</title>
        <authorList>
            <consortium name="US DOE Joint Genome Institute (JGI-PGF)"/>
            <person name="Walter F."/>
            <person name="Albersmeier A."/>
            <person name="Kalinowski J."/>
            <person name="Ruckert C."/>
        </authorList>
    </citation>
    <scope>NUCLEOTIDE SEQUENCE</scope>
    <source>
        <strain evidence="2">JCM 4477</strain>
    </source>
</reference>
<evidence type="ECO:0000256" key="1">
    <source>
        <dbReference type="SAM" id="SignalP"/>
    </source>
</evidence>
<reference evidence="2" key="2">
    <citation type="submission" date="2020-09" db="EMBL/GenBank/DDBJ databases">
        <authorList>
            <person name="Sun Q."/>
            <person name="Ohkuma M."/>
        </authorList>
    </citation>
    <scope>NUCLEOTIDE SEQUENCE</scope>
    <source>
        <strain evidence="2">JCM 4477</strain>
    </source>
</reference>
<accession>A0A919AZG6</accession>
<dbReference type="Gene3D" id="2.80.10.50">
    <property type="match status" value="1"/>
</dbReference>
<dbReference type="InterPro" id="IPR035992">
    <property type="entry name" value="Ricin_B-like_lectins"/>
</dbReference>
<protein>
    <recommendedName>
        <fullName evidence="4">Ricin B lectin domain-containing protein</fullName>
    </recommendedName>
</protein>
<dbReference type="EMBL" id="BNBI01000024">
    <property type="protein sequence ID" value="GHF34178.1"/>
    <property type="molecule type" value="Genomic_DNA"/>
</dbReference>
<proteinExistence type="predicted"/>
<organism evidence="2 3">
    <name type="scientific">Streptomyces fumanus</name>
    <dbReference type="NCBI Taxonomy" id="67302"/>
    <lineage>
        <taxon>Bacteria</taxon>
        <taxon>Bacillati</taxon>
        <taxon>Actinomycetota</taxon>
        <taxon>Actinomycetes</taxon>
        <taxon>Kitasatosporales</taxon>
        <taxon>Streptomycetaceae</taxon>
        <taxon>Streptomyces</taxon>
    </lineage>
</organism>
<feature type="chain" id="PRO_5038047036" description="Ricin B lectin domain-containing protein" evidence="1">
    <location>
        <begin position="22"/>
        <end position="153"/>
    </location>
</feature>
<evidence type="ECO:0000313" key="3">
    <source>
        <dbReference type="Proteomes" id="UP000630718"/>
    </source>
</evidence>